<evidence type="ECO:0000313" key="1">
    <source>
        <dbReference type="EMBL" id="KAF2259146.1"/>
    </source>
</evidence>
<sequence length="551" mass="62535">MDEANFGNAWMHQVPISIDRPNDQDGAFATGLCDFNWDIAGDGQVTTAAFEPRHGSDLSLDLTCPGYLVNGQGLAAHLGIGQPGANSALSLNTYSSSAFSTTTLPASVVLPPEPQDYHMEYLCRSSPINANLGALSGVKQLPATTRFSSIQSLGQIPPKSKQCTRCWVLKKRCEKEPFGVGDSRCLRCINLDIPAHICTSERVTWHKPFQKWKDETYEILFTAVIQTRLEDQKVAQLQHYLNGPTLEVACCEFTPTQSYQIHALRKNSSGWHWTKTTAYCVANSNIDISSYVRECVSFAMDEVCQSLHPVSFFFQLARYYSEVPIIRDCLEMYTTLRLIRIGWRFSGEETLGMATVKDKRSAWYELMPVPRMVQNQLGHLFELYMIELDEKILKAVQVILERRNRRMWVVGTLAVFILLHIRELDAGRNIYWRRYIDSGRFWIHPSRPAALIDEAVASCNSLLWHYHCSIGQRPLTLDWDSQKSKDLVDNDDTILISMKALQSYVWKLKQDRLIGRKASDLYEDGNPSSVALTVSSLMFTSMKDCKVDDFH</sequence>
<dbReference type="Proteomes" id="UP000800093">
    <property type="component" value="Unassembled WGS sequence"/>
</dbReference>
<evidence type="ECO:0008006" key="3">
    <source>
        <dbReference type="Google" id="ProtNLM"/>
    </source>
</evidence>
<reference evidence="2" key="1">
    <citation type="journal article" date="2020" name="Stud. Mycol.">
        <title>101 Dothideomycetes genomes: A test case for predicting lifestyles and emergence of pathogens.</title>
        <authorList>
            <person name="Haridas S."/>
            <person name="Albert R."/>
            <person name="Binder M."/>
            <person name="Bloem J."/>
            <person name="LaButti K."/>
            <person name="Salamov A."/>
            <person name="Andreopoulos B."/>
            <person name="Baker S."/>
            <person name="Barry K."/>
            <person name="Bills G."/>
            <person name="Bluhm B."/>
            <person name="Cannon C."/>
            <person name="Castanera R."/>
            <person name="Culley D."/>
            <person name="Daum C."/>
            <person name="Ezra D."/>
            <person name="Gonzalez J."/>
            <person name="Henrissat B."/>
            <person name="Kuo A."/>
            <person name="Liang C."/>
            <person name="Lipzen A."/>
            <person name="Lutzoni F."/>
            <person name="Magnuson J."/>
            <person name="Mondo S."/>
            <person name="Nolan M."/>
            <person name="Ohm R."/>
            <person name="Pangilinan J."/>
            <person name="Park H.-J."/>
            <person name="Ramirez L."/>
            <person name="Alfaro M."/>
            <person name="Sun H."/>
            <person name="Tritt A."/>
            <person name="Yoshinaga Y."/>
            <person name="Zwiers L.-H."/>
            <person name="Turgeon B."/>
            <person name="Goodwin S."/>
            <person name="Spatafora J."/>
            <person name="Crous P."/>
            <person name="Grigoriev I."/>
        </authorList>
    </citation>
    <scope>NUCLEOTIDE SEQUENCE [LARGE SCALE GENOMIC DNA]</scope>
    <source>
        <strain evidence="2">CBS 304.66</strain>
    </source>
</reference>
<dbReference type="AlphaFoldDB" id="A0A9P4JZC7"/>
<dbReference type="EMBL" id="ML986719">
    <property type="protein sequence ID" value="KAF2259146.1"/>
    <property type="molecule type" value="Genomic_DNA"/>
</dbReference>
<accession>A0A9P4JZC7</accession>
<evidence type="ECO:0000313" key="2">
    <source>
        <dbReference type="Proteomes" id="UP000800093"/>
    </source>
</evidence>
<organism evidence="1 2">
    <name type="scientific">Lojkania enalia</name>
    <dbReference type="NCBI Taxonomy" id="147567"/>
    <lineage>
        <taxon>Eukaryota</taxon>
        <taxon>Fungi</taxon>
        <taxon>Dikarya</taxon>
        <taxon>Ascomycota</taxon>
        <taxon>Pezizomycotina</taxon>
        <taxon>Dothideomycetes</taxon>
        <taxon>Pleosporomycetidae</taxon>
        <taxon>Pleosporales</taxon>
        <taxon>Pleosporales incertae sedis</taxon>
        <taxon>Lojkania</taxon>
    </lineage>
</organism>
<dbReference type="InterPro" id="IPR052973">
    <property type="entry name" value="Fungal_sec-metab_reg_TF"/>
</dbReference>
<gene>
    <name evidence="1" type="ORF">CC78DRAFT_621293</name>
</gene>
<proteinExistence type="predicted"/>
<keyword evidence="2" id="KW-1185">Reference proteome</keyword>
<protein>
    <recommendedName>
        <fullName evidence="3">Zn(2)-C6 fungal-type domain-containing protein</fullName>
    </recommendedName>
</protein>
<dbReference type="PANTHER" id="PTHR35392">
    <property type="entry name" value="ZN(II)2CYS6 TRANSCRIPTION FACTOR (EUROFUNG)-RELATED-RELATED"/>
    <property type="match status" value="1"/>
</dbReference>
<dbReference type="PANTHER" id="PTHR35392:SF3">
    <property type="entry name" value="ZN(2)-C6 FUNGAL-TYPE DOMAIN-CONTAINING PROTEIN"/>
    <property type="match status" value="1"/>
</dbReference>
<name>A0A9P4JZC7_9PLEO</name>
<dbReference type="OrthoDB" id="5362630at2759"/>
<comment type="caution">
    <text evidence="1">The sequence shown here is derived from an EMBL/GenBank/DDBJ whole genome shotgun (WGS) entry which is preliminary data.</text>
</comment>